<dbReference type="EMBL" id="LR797367">
    <property type="protein sequence ID" value="CAB4210979.1"/>
    <property type="molecule type" value="Genomic_DNA"/>
</dbReference>
<protein>
    <submittedName>
        <fullName evidence="3">Uncharacterized protein</fullName>
    </submittedName>
</protein>
<evidence type="ECO:0000313" key="1">
    <source>
        <dbReference type="EMBL" id="CAB4176722.1"/>
    </source>
</evidence>
<accession>A0A6J5T6Y3</accession>
<sequence length="65" mass="7176">MDEYYTYTKELVGEGRRVFALNCAIQASGEKDSALIILQAAAAFEAWLQEAECPAEKPAKPKLVK</sequence>
<name>A0A6J5T6Y3_9CAUD</name>
<evidence type="ECO:0000313" key="2">
    <source>
        <dbReference type="EMBL" id="CAB4210979.1"/>
    </source>
</evidence>
<reference evidence="3" key="1">
    <citation type="submission" date="2020-05" db="EMBL/GenBank/DDBJ databases">
        <authorList>
            <person name="Chiriac C."/>
            <person name="Salcher M."/>
            <person name="Ghai R."/>
            <person name="Kavagutti S V."/>
        </authorList>
    </citation>
    <scope>NUCLEOTIDE SEQUENCE</scope>
</reference>
<dbReference type="EMBL" id="LR796943">
    <property type="protein sequence ID" value="CAB4176722.1"/>
    <property type="molecule type" value="Genomic_DNA"/>
</dbReference>
<organism evidence="3">
    <name type="scientific">uncultured Caudovirales phage</name>
    <dbReference type="NCBI Taxonomy" id="2100421"/>
    <lineage>
        <taxon>Viruses</taxon>
        <taxon>Duplodnaviria</taxon>
        <taxon>Heunggongvirae</taxon>
        <taxon>Uroviricota</taxon>
        <taxon>Caudoviricetes</taxon>
        <taxon>Peduoviridae</taxon>
        <taxon>Maltschvirus</taxon>
        <taxon>Maltschvirus maltsch</taxon>
    </lineage>
</organism>
<evidence type="ECO:0000313" key="3">
    <source>
        <dbReference type="EMBL" id="CAB4223390.1"/>
    </source>
</evidence>
<proteinExistence type="predicted"/>
<gene>
    <name evidence="2" type="ORF">UFOVP1425_58</name>
    <name evidence="3" type="ORF">UFOVP1672_36</name>
    <name evidence="1" type="ORF">UFOVP988_58</name>
</gene>
<dbReference type="EMBL" id="LR797536">
    <property type="protein sequence ID" value="CAB4223390.1"/>
    <property type="molecule type" value="Genomic_DNA"/>
</dbReference>